<evidence type="ECO:0000256" key="4">
    <source>
        <dbReference type="ARBA" id="ARBA00022833"/>
    </source>
</evidence>
<dbReference type="Pfam" id="PF13901">
    <property type="entry name" value="RH_dom"/>
    <property type="match status" value="1"/>
</dbReference>
<sequence>MMTSPLRRVSGLELLVCQQPTTTLPCVHLPETSSLRRNTAKRAKCSSAIGGRGQWRKEERRTSDGNDANPKRENCCQSHLNHKRGLKGGKTVQTELSGSHIFTNDKNHLPPVPFEYLSTSEKRVRNASTKYGVFIRVWPWCERNSLSNSNCAREIATSTKLSVCRMFFAHWIRKKPCAVCRAKMLTTAMKRLLIDFEKENPTMSKLVHKLDKIQKMRTNIMLMKCFFFVSCKFALKMRILQHLSRFQHFVENDPMLPMADLLQLANGCLLVDIEAVVTICIAYITEECEICRRIYPFSENVTICKSRCADYHHPCFDRATKRCQQFLPQKQRGKC</sequence>
<evidence type="ECO:0000256" key="2">
    <source>
        <dbReference type="ARBA" id="ARBA00022737"/>
    </source>
</evidence>
<keyword evidence="4" id="KW-0862">Zinc</keyword>
<feature type="compositionally biased region" description="Basic and acidic residues" evidence="5">
    <location>
        <begin position="55"/>
        <end position="74"/>
    </location>
</feature>
<evidence type="ECO:0000256" key="3">
    <source>
        <dbReference type="ARBA" id="ARBA00022771"/>
    </source>
</evidence>
<keyword evidence="8" id="KW-1185">Reference proteome</keyword>
<dbReference type="Proteomes" id="UP001620626">
    <property type="component" value="Unassembled WGS sequence"/>
</dbReference>
<dbReference type="PANTHER" id="PTHR12326:SF3">
    <property type="entry name" value="DIFFERENTIALLY EXPRESSED IN FDCP 8 HOMOLOG"/>
    <property type="match status" value="1"/>
</dbReference>
<evidence type="ECO:0000259" key="6">
    <source>
        <dbReference type="SMART" id="SM01175"/>
    </source>
</evidence>
<dbReference type="InterPro" id="IPR025258">
    <property type="entry name" value="RH_dom"/>
</dbReference>
<protein>
    <recommendedName>
        <fullName evidence="6">Rubicon Homology domain-containing protein</fullName>
    </recommendedName>
</protein>
<keyword evidence="2" id="KW-0677">Repeat</keyword>
<feature type="domain" description="Rubicon Homology" evidence="6">
    <location>
        <begin position="162"/>
        <end position="327"/>
    </location>
</feature>
<comment type="caution">
    <text evidence="7">The sequence shown here is derived from an EMBL/GenBank/DDBJ whole genome shotgun (WGS) entry which is preliminary data.</text>
</comment>
<organism evidence="7 8">
    <name type="scientific">Heterodera trifolii</name>
    <dbReference type="NCBI Taxonomy" id="157864"/>
    <lineage>
        <taxon>Eukaryota</taxon>
        <taxon>Metazoa</taxon>
        <taxon>Ecdysozoa</taxon>
        <taxon>Nematoda</taxon>
        <taxon>Chromadorea</taxon>
        <taxon>Rhabditida</taxon>
        <taxon>Tylenchina</taxon>
        <taxon>Tylenchomorpha</taxon>
        <taxon>Tylenchoidea</taxon>
        <taxon>Heteroderidae</taxon>
        <taxon>Heteroderinae</taxon>
        <taxon>Heterodera</taxon>
    </lineage>
</organism>
<evidence type="ECO:0000313" key="8">
    <source>
        <dbReference type="Proteomes" id="UP001620626"/>
    </source>
</evidence>
<evidence type="ECO:0000256" key="1">
    <source>
        <dbReference type="ARBA" id="ARBA00022723"/>
    </source>
</evidence>
<dbReference type="EMBL" id="JBICBT010000563">
    <property type="protein sequence ID" value="KAL3109601.1"/>
    <property type="molecule type" value="Genomic_DNA"/>
</dbReference>
<feature type="region of interest" description="Disordered" evidence="5">
    <location>
        <begin position="46"/>
        <end position="74"/>
    </location>
</feature>
<dbReference type="InterPro" id="IPR051366">
    <property type="entry name" value="DEF8"/>
</dbReference>
<keyword evidence="3" id="KW-0863">Zinc-finger</keyword>
<keyword evidence="1" id="KW-0479">Metal-binding</keyword>
<evidence type="ECO:0000256" key="5">
    <source>
        <dbReference type="SAM" id="MobiDB-lite"/>
    </source>
</evidence>
<proteinExistence type="predicted"/>
<evidence type="ECO:0000313" key="7">
    <source>
        <dbReference type="EMBL" id="KAL3109601.1"/>
    </source>
</evidence>
<reference evidence="7 8" key="1">
    <citation type="submission" date="2024-10" db="EMBL/GenBank/DDBJ databases">
        <authorList>
            <person name="Kim D."/>
        </authorList>
    </citation>
    <scope>NUCLEOTIDE SEQUENCE [LARGE SCALE GENOMIC DNA]</scope>
    <source>
        <strain evidence="7">BH-2024</strain>
    </source>
</reference>
<gene>
    <name evidence="7" type="ORF">niasHT_014535</name>
</gene>
<dbReference type="GO" id="GO:0008270">
    <property type="term" value="F:zinc ion binding"/>
    <property type="evidence" value="ECO:0007669"/>
    <property type="project" value="UniProtKB-KW"/>
</dbReference>
<accession>A0ABD2L3D7</accession>
<dbReference type="SMART" id="SM01175">
    <property type="entry name" value="DUF4206"/>
    <property type="match status" value="1"/>
</dbReference>
<name>A0ABD2L3D7_9BILA</name>
<dbReference type="AlphaFoldDB" id="A0ABD2L3D7"/>
<dbReference type="PANTHER" id="PTHR12326">
    <property type="entry name" value="PLECKSTRIN HOMOLOGY DOMAIN CONTAINING PROTEIN"/>
    <property type="match status" value="1"/>
</dbReference>